<sequence length="125" mass="14464">MDRSAADAAARRWIEGYLRAWGSNDPDDIRVLFTDDASYRFEPWTAPAIGPDEIVRHWLERRDDAGSYRFEWDVAAIDGDLVFVEGVTTYDRGVTYSNLWMIRLDDAGHRARSLTEWFMDQSNPS</sequence>
<dbReference type="InterPro" id="IPR037401">
    <property type="entry name" value="SnoaL-like"/>
</dbReference>
<dbReference type="EMBL" id="LT629692">
    <property type="protein sequence ID" value="SDG76273.1"/>
    <property type="molecule type" value="Genomic_DNA"/>
</dbReference>
<dbReference type="STRING" id="370764.SAMN04489810_1219"/>
<proteinExistence type="predicted"/>
<name>A0A1G7WWF3_9MICO</name>
<dbReference type="AlphaFoldDB" id="A0A1G7WWF3"/>
<evidence type="ECO:0000259" key="1">
    <source>
        <dbReference type="Pfam" id="PF12680"/>
    </source>
</evidence>
<evidence type="ECO:0000313" key="2">
    <source>
        <dbReference type="EMBL" id="SDG76273.1"/>
    </source>
</evidence>
<protein>
    <submittedName>
        <fullName evidence="2">SnoaL-like domain-containing protein</fullName>
    </submittedName>
</protein>
<reference evidence="2 3" key="1">
    <citation type="submission" date="2016-10" db="EMBL/GenBank/DDBJ databases">
        <authorList>
            <person name="de Groot N.N."/>
        </authorList>
    </citation>
    <scope>NUCLEOTIDE SEQUENCE [LARGE SCALE GENOMIC DNA]</scope>
    <source>
        <strain evidence="2 3">DSM 23142</strain>
    </source>
</reference>
<organism evidence="2 3">
    <name type="scientific">Microbacterium pygmaeum</name>
    <dbReference type="NCBI Taxonomy" id="370764"/>
    <lineage>
        <taxon>Bacteria</taxon>
        <taxon>Bacillati</taxon>
        <taxon>Actinomycetota</taxon>
        <taxon>Actinomycetes</taxon>
        <taxon>Micrococcales</taxon>
        <taxon>Microbacteriaceae</taxon>
        <taxon>Microbacterium</taxon>
    </lineage>
</organism>
<feature type="domain" description="SnoaL-like" evidence="1">
    <location>
        <begin position="15"/>
        <end position="106"/>
    </location>
</feature>
<dbReference type="Gene3D" id="3.10.450.50">
    <property type="match status" value="1"/>
</dbReference>
<evidence type="ECO:0000313" key="3">
    <source>
        <dbReference type="Proteomes" id="UP000199009"/>
    </source>
</evidence>
<keyword evidence="3" id="KW-1185">Reference proteome</keyword>
<dbReference type="InterPro" id="IPR032710">
    <property type="entry name" value="NTF2-like_dom_sf"/>
</dbReference>
<gene>
    <name evidence="2" type="ORF">SAMN04489810_1219</name>
</gene>
<dbReference type="RefSeq" id="WP_091487681.1">
    <property type="nucleotide sequence ID" value="NZ_LT629692.1"/>
</dbReference>
<dbReference type="SUPFAM" id="SSF54427">
    <property type="entry name" value="NTF2-like"/>
    <property type="match status" value="1"/>
</dbReference>
<dbReference type="Proteomes" id="UP000199009">
    <property type="component" value="Chromosome I"/>
</dbReference>
<dbReference type="Pfam" id="PF12680">
    <property type="entry name" value="SnoaL_2"/>
    <property type="match status" value="1"/>
</dbReference>
<dbReference type="OrthoDB" id="8526151at2"/>
<accession>A0A1G7WWF3</accession>